<evidence type="ECO:0000313" key="1">
    <source>
        <dbReference type="EMBL" id="KAJ8634810.1"/>
    </source>
</evidence>
<name>A0ACC2LN59_PERAE</name>
<keyword evidence="2" id="KW-1185">Reference proteome</keyword>
<protein>
    <submittedName>
        <fullName evidence="1">Uncharacterized protein</fullName>
    </submittedName>
</protein>
<evidence type="ECO:0000313" key="2">
    <source>
        <dbReference type="Proteomes" id="UP001234297"/>
    </source>
</evidence>
<organism evidence="1 2">
    <name type="scientific">Persea americana</name>
    <name type="common">Avocado</name>
    <dbReference type="NCBI Taxonomy" id="3435"/>
    <lineage>
        <taxon>Eukaryota</taxon>
        <taxon>Viridiplantae</taxon>
        <taxon>Streptophyta</taxon>
        <taxon>Embryophyta</taxon>
        <taxon>Tracheophyta</taxon>
        <taxon>Spermatophyta</taxon>
        <taxon>Magnoliopsida</taxon>
        <taxon>Magnoliidae</taxon>
        <taxon>Laurales</taxon>
        <taxon>Lauraceae</taxon>
        <taxon>Persea</taxon>
    </lineage>
</organism>
<gene>
    <name evidence="1" type="ORF">MRB53_009077</name>
</gene>
<reference evidence="1 2" key="1">
    <citation type="journal article" date="2022" name="Hortic Res">
        <title>A haplotype resolved chromosomal level avocado genome allows analysis of novel avocado genes.</title>
        <authorList>
            <person name="Nath O."/>
            <person name="Fletcher S.J."/>
            <person name="Hayward A."/>
            <person name="Shaw L.M."/>
            <person name="Masouleh A.K."/>
            <person name="Furtado A."/>
            <person name="Henry R.J."/>
            <person name="Mitter N."/>
        </authorList>
    </citation>
    <scope>NUCLEOTIDE SEQUENCE [LARGE SCALE GENOMIC DNA]</scope>
    <source>
        <strain evidence="2">cv. Hass</strain>
    </source>
</reference>
<comment type="caution">
    <text evidence="1">The sequence shown here is derived from an EMBL/GenBank/DDBJ whole genome shotgun (WGS) entry which is preliminary data.</text>
</comment>
<proteinExistence type="predicted"/>
<accession>A0ACC2LN59</accession>
<dbReference type="EMBL" id="CM056811">
    <property type="protein sequence ID" value="KAJ8634810.1"/>
    <property type="molecule type" value="Genomic_DNA"/>
</dbReference>
<dbReference type="Proteomes" id="UP001234297">
    <property type="component" value="Chromosome 3"/>
</dbReference>
<sequence>MPPNGLLFPTKILPIKASFVGNRSPIRFERRTKKRILVKDRKEEEEGENDSGSKVERMPRERGVVTVTVEIPARWRAEWRGFMVGTTWATRFLLAVAMLLFPTTIWAILVAGRKGEMLEETHDWAVGSLEREGMSPLAIVMEMVVLKAERMVGLVSKSLMWVMEV</sequence>